<dbReference type="OrthoDB" id="2985014at2759"/>
<evidence type="ECO:0008006" key="9">
    <source>
        <dbReference type="Google" id="ProtNLM"/>
    </source>
</evidence>
<dbReference type="STRING" id="252740.A0A423VH16"/>
<feature type="transmembrane region" description="Helical" evidence="6">
    <location>
        <begin position="310"/>
        <end position="333"/>
    </location>
</feature>
<name>A0A423VH16_CYTCH</name>
<evidence type="ECO:0000256" key="6">
    <source>
        <dbReference type="SAM" id="Phobius"/>
    </source>
</evidence>
<feature type="transmembrane region" description="Helical" evidence="6">
    <location>
        <begin position="405"/>
        <end position="426"/>
    </location>
</feature>
<proteinExistence type="predicted"/>
<dbReference type="InterPro" id="IPR036259">
    <property type="entry name" value="MFS_trans_sf"/>
</dbReference>
<accession>A0A423VH16</accession>
<dbReference type="Proteomes" id="UP000284375">
    <property type="component" value="Unassembled WGS sequence"/>
</dbReference>
<reference evidence="7 8" key="1">
    <citation type="submission" date="2015-09" db="EMBL/GenBank/DDBJ databases">
        <title>Host preference determinants of Valsa canker pathogens revealed by comparative genomics.</title>
        <authorList>
            <person name="Yin Z."/>
            <person name="Huang L."/>
        </authorList>
    </citation>
    <scope>NUCLEOTIDE SEQUENCE [LARGE SCALE GENOMIC DNA]</scope>
    <source>
        <strain evidence="7 8">YSFL</strain>
    </source>
</reference>
<dbReference type="PANTHER" id="PTHR43791">
    <property type="entry name" value="PERMEASE-RELATED"/>
    <property type="match status" value="1"/>
</dbReference>
<organism evidence="7 8">
    <name type="scientific">Cytospora chrysosperma</name>
    <name type="common">Cytospora canker fungus</name>
    <name type="synonym">Sphaeria chrysosperma</name>
    <dbReference type="NCBI Taxonomy" id="252740"/>
    <lineage>
        <taxon>Eukaryota</taxon>
        <taxon>Fungi</taxon>
        <taxon>Dikarya</taxon>
        <taxon>Ascomycota</taxon>
        <taxon>Pezizomycotina</taxon>
        <taxon>Sordariomycetes</taxon>
        <taxon>Sordariomycetidae</taxon>
        <taxon>Diaporthales</taxon>
        <taxon>Cytosporaceae</taxon>
        <taxon>Cytospora</taxon>
    </lineage>
</organism>
<keyword evidence="3 6" id="KW-0812">Transmembrane</keyword>
<evidence type="ECO:0000256" key="5">
    <source>
        <dbReference type="ARBA" id="ARBA00023136"/>
    </source>
</evidence>
<keyword evidence="2" id="KW-0813">Transport</keyword>
<feature type="transmembrane region" description="Helical" evidence="6">
    <location>
        <begin position="285"/>
        <end position="304"/>
    </location>
</feature>
<evidence type="ECO:0000256" key="3">
    <source>
        <dbReference type="ARBA" id="ARBA00022692"/>
    </source>
</evidence>
<evidence type="ECO:0000256" key="2">
    <source>
        <dbReference type="ARBA" id="ARBA00022448"/>
    </source>
</evidence>
<feature type="transmembrane region" description="Helical" evidence="6">
    <location>
        <begin position="91"/>
        <end position="113"/>
    </location>
</feature>
<evidence type="ECO:0000256" key="4">
    <source>
        <dbReference type="ARBA" id="ARBA00022989"/>
    </source>
</evidence>
<feature type="transmembrane region" description="Helical" evidence="6">
    <location>
        <begin position="340"/>
        <end position="358"/>
    </location>
</feature>
<feature type="transmembrane region" description="Helical" evidence="6">
    <location>
        <begin position="47"/>
        <end position="71"/>
    </location>
</feature>
<evidence type="ECO:0000313" key="7">
    <source>
        <dbReference type="EMBL" id="ROV90193.1"/>
    </source>
</evidence>
<comment type="caution">
    <text evidence="7">The sequence shown here is derived from an EMBL/GenBank/DDBJ whole genome shotgun (WGS) entry which is preliminary data.</text>
</comment>
<dbReference type="SUPFAM" id="SSF103473">
    <property type="entry name" value="MFS general substrate transporter"/>
    <property type="match status" value="1"/>
</dbReference>
<evidence type="ECO:0000256" key="1">
    <source>
        <dbReference type="ARBA" id="ARBA00004141"/>
    </source>
</evidence>
<dbReference type="EMBL" id="LJZO01000052">
    <property type="protein sequence ID" value="ROV90193.1"/>
    <property type="molecule type" value="Genomic_DNA"/>
</dbReference>
<gene>
    <name evidence="7" type="ORF">VSDG_08809</name>
</gene>
<evidence type="ECO:0000313" key="8">
    <source>
        <dbReference type="Proteomes" id="UP000284375"/>
    </source>
</evidence>
<sequence length="458" mass="50048">MSTKPVLQVDQSPVEAGLSDSVMSTGTQPASEEGSLKSAHRKVDVRLILWYGFVYLIMRIHLSNISNTAIINLEQGDGIKKQLGNLTSDQWAWVLSIFYYPYMLLEPVSTFALKRFTPRLWMTRIMVTWIPLELLVPDSEALIPPFFYACGTFAGTISGLLAYAISFMNGAGGLAGWRWVFILEGLPAIACGIYTFFILPDYPETASFLSEAEKQAILTDLPVRAPSMAAKTFDLSEIKALLKSPTWVPFLLIWTTHGIGGFGITFVLPTIIYELGLSGTAVSQLMTMPAYALVFVILLALGYLTHTERLSPWAACIGLEASQIICYILLITVHDAAAKYVLVVVATAASSSFFPIIWPERIRATSGTTSAALAIGVTNALAQLQGIVGPQVYQSKFGPSYTVSYSTSIGLLAVTVVTMCLAWFLVHRQDERVRLGVSVDEGNVESSDEKTQGRQQEA</sequence>
<dbReference type="PANTHER" id="PTHR43791:SF51">
    <property type="entry name" value="MAJOR FACILITATOR SUPERFAMILY (MFS) PROFILE DOMAIN-CONTAINING PROTEIN"/>
    <property type="match status" value="1"/>
</dbReference>
<dbReference type="Pfam" id="PF07690">
    <property type="entry name" value="MFS_1"/>
    <property type="match status" value="1"/>
</dbReference>
<protein>
    <recommendedName>
        <fullName evidence="9">Major facilitator superfamily (MFS) profile domain-containing protein</fullName>
    </recommendedName>
</protein>
<comment type="subcellular location">
    <subcellularLocation>
        <location evidence="1">Membrane</location>
        <topology evidence="1">Multi-pass membrane protein</topology>
    </subcellularLocation>
</comment>
<dbReference type="GO" id="GO:0022857">
    <property type="term" value="F:transmembrane transporter activity"/>
    <property type="evidence" value="ECO:0007669"/>
    <property type="project" value="InterPro"/>
</dbReference>
<dbReference type="InterPro" id="IPR011701">
    <property type="entry name" value="MFS"/>
</dbReference>
<dbReference type="Gene3D" id="1.20.1250.20">
    <property type="entry name" value="MFS general substrate transporter like domains"/>
    <property type="match status" value="2"/>
</dbReference>
<keyword evidence="4 6" id="KW-1133">Transmembrane helix</keyword>
<dbReference type="AlphaFoldDB" id="A0A423VH16"/>
<feature type="transmembrane region" description="Helical" evidence="6">
    <location>
        <begin position="177"/>
        <end position="199"/>
    </location>
</feature>
<keyword evidence="5 6" id="KW-0472">Membrane</keyword>
<feature type="transmembrane region" description="Helical" evidence="6">
    <location>
        <begin position="142"/>
        <end position="165"/>
    </location>
</feature>
<keyword evidence="8" id="KW-1185">Reference proteome</keyword>
<feature type="transmembrane region" description="Helical" evidence="6">
    <location>
        <begin position="251"/>
        <end position="273"/>
    </location>
</feature>
<dbReference type="GO" id="GO:0016020">
    <property type="term" value="C:membrane"/>
    <property type="evidence" value="ECO:0007669"/>
    <property type="project" value="UniProtKB-SubCell"/>
</dbReference>